<dbReference type="InterPro" id="IPR051742">
    <property type="entry name" value="Ribosome_Assembly_uL10"/>
</dbReference>
<dbReference type="PANTHER" id="PTHR45841:SF1">
    <property type="entry name" value="MRNA TURNOVER PROTEIN 4 HOMOLOG"/>
    <property type="match status" value="1"/>
</dbReference>
<dbReference type="AlphaFoldDB" id="A0A914R9C4"/>
<dbReference type="FunFam" id="3.90.105.20:FF:000003">
    <property type="entry name" value="Ribosome assembly factor mrt4"/>
    <property type="match status" value="1"/>
</dbReference>
<dbReference type="GO" id="GO:0042273">
    <property type="term" value="P:ribosomal large subunit biogenesis"/>
    <property type="evidence" value="ECO:0007669"/>
    <property type="project" value="TreeGrafter"/>
</dbReference>
<dbReference type="PANTHER" id="PTHR45841">
    <property type="entry name" value="MRNA TURNOVER PROTEIN 4 MRTO4"/>
    <property type="match status" value="1"/>
</dbReference>
<name>A0A914R9C4_PAREQ</name>
<dbReference type="InterPro" id="IPR043164">
    <property type="entry name" value="Ribosomal_uL10-like_insert_sf"/>
</dbReference>
<proteinExistence type="predicted"/>
<dbReference type="GO" id="GO:0030687">
    <property type="term" value="C:preribosome, large subunit precursor"/>
    <property type="evidence" value="ECO:0007669"/>
    <property type="project" value="TreeGrafter"/>
</dbReference>
<dbReference type="WBParaSite" id="PEQ_0000306701-mRNA-1">
    <property type="protein sequence ID" value="PEQ_0000306701-mRNA-1"/>
    <property type="gene ID" value="PEQ_0000306701"/>
</dbReference>
<keyword evidence="2" id="KW-1185">Reference proteome</keyword>
<evidence type="ECO:0000313" key="3">
    <source>
        <dbReference type="WBParaSite" id="PEQ_0000306701-mRNA-1"/>
    </source>
</evidence>
<evidence type="ECO:0000313" key="2">
    <source>
        <dbReference type="Proteomes" id="UP000887564"/>
    </source>
</evidence>
<reference evidence="3" key="1">
    <citation type="submission" date="2022-11" db="UniProtKB">
        <authorList>
            <consortium name="WormBaseParasite"/>
        </authorList>
    </citation>
    <scope>IDENTIFICATION</scope>
</reference>
<sequence length="130" mass="14836">MYPFKFCKRVGIHQVKLGFSPIFLRYFNEFKESDYARGGQEATETVELPEGPLPQFPFSMEPQLRKLGLPTKLDKGVITLTSSYVICTEGARLSAEQARLLKLLQYKTSVFKVNLLAHWTKTSELSAERC</sequence>
<protein>
    <submittedName>
        <fullName evidence="3">60S ribosomal protein L10P insertion domain-containing protein</fullName>
    </submittedName>
</protein>
<dbReference type="GO" id="GO:0006364">
    <property type="term" value="P:rRNA processing"/>
    <property type="evidence" value="ECO:0007669"/>
    <property type="project" value="TreeGrafter"/>
</dbReference>
<dbReference type="GO" id="GO:0005730">
    <property type="term" value="C:nucleolus"/>
    <property type="evidence" value="ECO:0007669"/>
    <property type="project" value="TreeGrafter"/>
</dbReference>
<dbReference type="Proteomes" id="UP000887564">
    <property type="component" value="Unplaced"/>
</dbReference>
<accession>A0A914R9C4</accession>
<dbReference type="InterPro" id="IPR040637">
    <property type="entry name" value="Ribosomal_uL10-like_insert"/>
</dbReference>
<feature type="domain" description="Large ribosomal subunit protein uL10-like insertion" evidence="1">
    <location>
        <begin position="36"/>
        <end position="104"/>
    </location>
</feature>
<organism evidence="2 3">
    <name type="scientific">Parascaris equorum</name>
    <name type="common">Equine roundworm</name>
    <dbReference type="NCBI Taxonomy" id="6256"/>
    <lineage>
        <taxon>Eukaryota</taxon>
        <taxon>Metazoa</taxon>
        <taxon>Ecdysozoa</taxon>
        <taxon>Nematoda</taxon>
        <taxon>Chromadorea</taxon>
        <taxon>Rhabditida</taxon>
        <taxon>Spirurina</taxon>
        <taxon>Ascaridomorpha</taxon>
        <taxon>Ascaridoidea</taxon>
        <taxon>Ascarididae</taxon>
        <taxon>Parascaris</taxon>
    </lineage>
</organism>
<dbReference type="GO" id="GO:0003723">
    <property type="term" value="F:RNA binding"/>
    <property type="evidence" value="ECO:0007669"/>
    <property type="project" value="TreeGrafter"/>
</dbReference>
<dbReference type="GO" id="GO:0000956">
    <property type="term" value="P:nuclear-transcribed mRNA catabolic process"/>
    <property type="evidence" value="ECO:0007669"/>
    <property type="project" value="TreeGrafter"/>
</dbReference>
<dbReference type="Pfam" id="PF17777">
    <property type="entry name" value="RL10P_insert"/>
    <property type="match status" value="1"/>
</dbReference>
<dbReference type="Gene3D" id="3.90.105.20">
    <property type="match status" value="1"/>
</dbReference>
<evidence type="ECO:0000259" key="1">
    <source>
        <dbReference type="Pfam" id="PF17777"/>
    </source>
</evidence>